<accession>A0A2W1DYS0</accession>
<proteinExistence type="predicted"/>
<feature type="compositionally biased region" description="Basic and acidic residues" evidence="1">
    <location>
        <begin position="102"/>
        <end position="118"/>
    </location>
</feature>
<feature type="region of interest" description="Disordered" evidence="1">
    <location>
        <begin position="66"/>
        <end position="179"/>
    </location>
</feature>
<feature type="compositionally biased region" description="Polar residues" evidence="1">
    <location>
        <begin position="25"/>
        <end position="35"/>
    </location>
</feature>
<comment type="caution">
    <text evidence="2">The sequence shown here is derived from an EMBL/GenBank/DDBJ whole genome shotgun (WGS) entry which is preliminary data.</text>
</comment>
<feature type="region of interest" description="Disordered" evidence="1">
    <location>
        <begin position="1"/>
        <end position="47"/>
    </location>
</feature>
<dbReference type="AlphaFoldDB" id="A0A2W1DYS0"/>
<evidence type="ECO:0000313" key="2">
    <source>
        <dbReference type="EMBL" id="KAI1513494.1"/>
    </source>
</evidence>
<gene>
    <name evidence="2" type="ORF">Ptr86124_007396</name>
</gene>
<dbReference type="Proteomes" id="UP000249757">
    <property type="component" value="Unassembled WGS sequence"/>
</dbReference>
<evidence type="ECO:0000256" key="1">
    <source>
        <dbReference type="SAM" id="MobiDB-lite"/>
    </source>
</evidence>
<keyword evidence="3" id="KW-1185">Reference proteome</keyword>
<reference evidence="3" key="1">
    <citation type="journal article" date="2022" name="Microb. Genom.">
        <title>A global pangenome for the wheat fungal pathogen Pyrenophora tritici-repentis and prediction of effector protein structural homology.</title>
        <authorList>
            <person name="Moolhuijzen P.M."/>
            <person name="See P.T."/>
            <person name="Shi G."/>
            <person name="Powell H.R."/>
            <person name="Cockram J."/>
            <person name="Jorgensen L.N."/>
            <person name="Benslimane H."/>
            <person name="Strelkov S.E."/>
            <person name="Turner J."/>
            <person name="Liu Z."/>
            <person name="Moffat C.S."/>
        </authorList>
    </citation>
    <scope>NUCLEOTIDE SEQUENCE [LARGE SCALE GENOMIC DNA]</scope>
</reference>
<evidence type="ECO:0000313" key="3">
    <source>
        <dbReference type="Proteomes" id="UP000249757"/>
    </source>
</evidence>
<sequence>MPTHTPSPHRFLTPNPPSAQKSKKPQSNLRNTFAIQTPPLAKKPAQKPELQFKKLTPAKRFVIAPAQHKITAATDHGPSKEKHEAARELQLQHTTPRPKPPRKFERVESIEGSQEHEPNNNNNDDDDDEMLFDTAARTKRRRTSPPSPPQLQSPSDPQTPAPTTHRFKVPPPRTPAPFPSIATVAATAPVPPSTSASRPHFILPALPTSPPKPVKPPPDIFSPSRKTAKYIPGGMASTAAGWIVETANMAFATQDRGGSVLWGRDRDDGVKIRVRITGLAGKGTKGGGDDDGVVGCYAGGVVFARGCVQHAMYTASSNSDADEEVFILVAGQGGVRGSGGVLVKIGSLLGVRVPTWDVDVRGEKWLVAVDWILL</sequence>
<protein>
    <submittedName>
        <fullName evidence="2">Uncharacterized protein</fullName>
    </submittedName>
</protein>
<name>A0A2W1DYS0_9PLEO</name>
<organism evidence="2 3">
    <name type="scientific">Pyrenophora tritici-repentis</name>
    <dbReference type="NCBI Taxonomy" id="45151"/>
    <lineage>
        <taxon>Eukaryota</taxon>
        <taxon>Fungi</taxon>
        <taxon>Dikarya</taxon>
        <taxon>Ascomycota</taxon>
        <taxon>Pezizomycotina</taxon>
        <taxon>Dothideomycetes</taxon>
        <taxon>Pleosporomycetidae</taxon>
        <taxon>Pleosporales</taxon>
        <taxon>Pleosporineae</taxon>
        <taxon>Pleosporaceae</taxon>
        <taxon>Pyrenophora</taxon>
    </lineage>
</organism>
<feature type="compositionally biased region" description="Basic and acidic residues" evidence="1">
    <location>
        <begin position="77"/>
        <end position="87"/>
    </location>
</feature>
<dbReference type="OMA" id="EQFSPHR"/>
<feature type="compositionally biased region" description="Pro residues" evidence="1">
    <location>
        <begin position="169"/>
        <end position="178"/>
    </location>
</feature>
<dbReference type="EMBL" id="NRDI02000009">
    <property type="protein sequence ID" value="KAI1513494.1"/>
    <property type="molecule type" value="Genomic_DNA"/>
</dbReference>
<dbReference type="OrthoDB" id="5389296at2759"/>